<feature type="transmembrane region" description="Helical" evidence="1">
    <location>
        <begin position="49"/>
        <end position="68"/>
    </location>
</feature>
<keyword evidence="1" id="KW-0812">Transmembrane</keyword>
<keyword evidence="1" id="KW-1133">Transmembrane helix</keyword>
<evidence type="ECO:0000256" key="1">
    <source>
        <dbReference type="SAM" id="Phobius"/>
    </source>
</evidence>
<proteinExistence type="predicted"/>
<keyword evidence="3" id="KW-1185">Reference proteome</keyword>
<comment type="caution">
    <text evidence="2">The sequence shown here is derived from an EMBL/GenBank/DDBJ whole genome shotgun (WGS) entry which is preliminary data.</text>
</comment>
<reference evidence="2 3" key="1">
    <citation type="submission" date="2020-06" db="EMBL/GenBank/DDBJ databases">
        <title>Nonomuraea sp. SMC257, a novel actinomycete isolated from soil.</title>
        <authorList>
            <person name="Chanama M."/>
        </authorList>
    </citation>
    <scope>NUCLEOTIDE SEQUENCE [LARGE SCALE GENOMIC DNA]</scope>
    <source>
        <strain evidence="2 3">SMC257</strain>
    </source>
</reference>
<gene>
    <name evidence="2" type="ORF">HTZ77_19750</name>
</gene>
<evidence type="ECO:0000313" key="3">
    <source>
        <dbReference type="Proteomes" id="UP000586042"/>
    </source>
</evidence>
<dbReference type="Proteomes" id="UP000586042">
    <property type="component" value="Unassembled WGS sequence"/>
</dbReference>
<feature type="transmembrane region" description="Helical" evidence="1">
    <location>
        <begin position="74"/>
        <end position="96"/>
    </location>
</feature>
<dbReference type="RefSeq" id="WP_205302871.1">
    <property type="nucleotide sequence ID" value="NZ_JABWGN010000007.1"/>
</dbReference>
<organism evidence="2 3">
    <name type="scientific">Nonomuraea montanisoli</name>
    <dbReference type="NCBI Taxonomy" id="2741721"/>
    <lineage>
        <taxon>Bacteria</taxon>
        <taxon>Bacillati</taxon>
        <taxon>Actinomycetota</taxon>
        <taxon>Actinomycetes</taxon>
        <taxon>Streptosporangiales</taxon>
        <taxon>Streptosporangiaceae</taxon>
        <taxon>Nonomuraea</taxon>
    </lineage>
</organism>
<accession>A0A7Y6I929</accession>
<protein>
    <submittedName>
        <fullName evidence="2">Uncharacterized protein</fullName>
    </submittedName>
</protein>
<name>A0A7Y6I929_9ACTN</name>
<sequence length="246" mass="26240">MLGPQVPGRPSGLPPAVEMPAVPIRAQNTRGSLLTMYVLRPAWLIRREIALTAAVVALVGGGWMLGGWPVALVVAVYLAAMLGVSAVRGWLVALLWRARIIRRWDRAARFAGLATHNDRVPRVMEATPTGAGERLLVRVPKGGAACDIEDRAPWLASSLEAAEVLVSADDLNARYAHVEVIRRDPLDAFGVLGWPWADAPDQGWVADAWEPIPVGVSETGALVTVSLLSDGLVPVQGGPPEIEGRP</sequence>
<dbReference type="EMBL" id="JABWGN010000007">
    <property type="protein sequence ID" value="NUW33651.1"/>
    <property type="molecule type" value="Genomic_DNA"/>
</dbReference>
<evidence type="ECO:0000313" key="2">
    <source>
        <dbReference type="EMBL" id="NUW33651.1"/>
    </source>
</evidence>
<keyword evidence="1" id="KW-0472">Membrane</keyword>
<dbReference type="AlphaFoldDB" id="A0A7Y6I929"/>